<comment type="subcellular location">
    <subcellularLocation>
        <location evidence="1 13">Golgi apparatus membrane</location>
        <topology evidence="1 13">Single-pass type II membrane protein</topology>
    </subcellularLocation>
</comment>
<gene>
    <name evidence="14" type="ORF">NDU88_012931</name>
</gene>
<keyword evidence="12" id="KW-0325">Glycoprotein</keyword>
<dbReference type="EC" id="2.4.1.-" evidence="13"/>
<dbReference type="Pfam" id="PF01762">
    <property type="entry name" value="Galactosyl_T"/>
    <property type="match status" value="1"/>
</dbReference>
<evidence type="ECO:0000256" key="5">
    <source>
        <dbReference type="ARBA" id="ARBA00022679"/>
    </source>
</evidence>
<evidence type="ECO:0000256" key="12">
    <source>
        <dbReference type="ARBA" id="ARBA00023180"/>
    </source>
</evidence>
<dbReference type="GO" id="GO:0000139">
    <property type="term" value="C:Golgi membrane"/>
    <property type="evidence" value="ECO:0007669"/>
    <property type="project" value="UniProtKB-SubCell"/>
</dbReference>
<evidence type="ECO:0000256" key="4">
    <source>
        <dbReference type="ARBA" id="ARBA00022676"/>
    </source>
</evidence>
<keyword evidence="6 13" id="KW-0812">Transmembrane</keyword>
<comment type="caution">
    <text evidence="14">The sequence shown here is derived from an EMBL/GenBank/DDBJ whole genome shotgun (WGS) entry which is preliminary data.</text>
</comment>
<sequence length="363" mass="40833">MRLSSALRWMCCIKFRSSCLLKLLLFLASTILIVTLVAVGLVEEALSWTVSPLLVGSRASELRAKAANFNTSFLRLRTPAYYHIANANACQPDTPFMVSFVITAPSNVVNRRAIRKTWSTIKGVGGHRILTLFALGMPTSPTVQAEIEAESAQHSDIIQGLFTDTYRNLTLKTVMIMQWTATFCPHVHFVLKVDDDVYVNPGGLVGYLQSLGEKPEDLYIGRIHWRVSPMRDSSSKYYVSEVTYPGQYFPQYCSGTAYLLSGDVALKFYVASLEIPFIPMEDVYVGICTQKLGIAPVHLSKISGALHYIEDACCYQIIFSSHQVKPSEMEKVWQLIQEGHKCSWIQWQLGILYCKLLKKFPSY</sequence>
<keyword evidence="4 13" id="KW-0328">Glycosyltransferase</keyword>
<name>A0AAV7R1M7_PLEWA</name>
<proteinExistence type="inferred from homology"/>
<evidence type="ECO:0000256" key="10">
    <source>
        <dbReference type="ARBA" id="ARBA00023098"/>
    </source>
</evidence>
<keyword evidence="7 13" id="KW-0735">Signal-anchor</keyword>
<dbReference type="GO" id="GO:0006493">
    <property type="term" value="P:protein O-linked glycosylation"/>
    <property type="evidence" value="ECO:0007669"/>
    <property type="project" value="TreeGrafter"/>
</dbReference>
<evidence type="ECO:0000313" key="15">
    <source>
        <dbReference type="Proteomes" id="UP001066276"/>
    </source>
</evidence>
<dbReference type="GO" id="GO:0006629">
    <property type="term" value="P:lipid metabolic process"/>
    <property type="evidence" value="ECO:0007669"/>
    <property type="project" value="UniProtKB-KW"/>
</dbReference>
<evidence type="ECO:0000256" key="7">
    <source>
        <dbReference type="ARBA" id="ARBA00022968"/>
    </source>
</evidence>
<dbReference type="EMBL" id="JANPWB010000010">
    <property type="protein sequence ID" value="KAJ1146667.1"/>
    <property type="molecule type" value="Genomic_DNA"/>
</dbReference>
<evidence type="ECO:0000256" key="13">
    <source>
        <dbReference type="RuleBase" id="RU363063"/>
    </source>
</evidence>
<evidence type="ECO:0000256" key="11">
    <source>
        <dbReference type="ARBA" id="ARBA00023136"/>
    </source>
</evidence>
<evidence type="ECO:0000256" key="8">
    <source>
        <dbReference type="ARBA" id="ARBA00022989"/>
    </source>
</evidence>
<protein>
    <recommendedName>
        <fullName evidence="13">Hexosyltransferase</fullName>
        <ecNumber evidence="13">2.4.1.-</ecNumber>
    </recommendedName>
</protein>
<comment type="pathway">
    <text evidence="2">Protein modification; protein glycosylation.</text>
</comment>
<dbReference type="InterPro" id="IPR002659">
    <property type="entry name" value="Glyco_trans_31"/>
</dbReference>
<organism evidence="14 15">
    <name type="scientific">Pleurodeles waltl</name>
    <name type="common">Iberian ribbed newt</name>
    <dbReference type="NCBI Taxonomy" id="8319"/>
    <lineage>
        <taxon>Eukaryota</taxon>
        <taxon>Metazoa</taxon>
        <taxon>Chordata</taxon>
        <taxon>Craniata</taxon>
        <taxon>Vertebrata</taxon>
        <taxon>Euteleostomi</taxon>
        <taxon>Amphibia</taxon>
        <taxon>Batrachia</taxon>
        <taxon>Caudata</taxon>
        <taxon>Salamandroidea</taxon>
        <taxon>Salamandridae</taxon>
        <taxon>Pleurodelinae</taxon>
        <taxon>Pleurodeles</taxon>
    </lineage>
</organism>
<keyword evidence="5" id="KW-0808">Transferase</keyword>
<accession>A0AAV7R1M7</accession>
<dbReference type="Gene3D" id="3.90.550.50">
    <property type="match status" value="1"/>
</dbReference>
<keyword evidence="11 13" id="KW-0472">Membrane</keyword>
<keyword evidence="8 13" id="KW-1133">Transmembrane helix</keyword>
<dbReference type="PANTHER" id="PTHR11214:SF29">
    <property type="entry name" value="BETA-1,3-GALACTOSYLTRANSFERASE 9"/>
    <property type="match status" value="1"/>
</dbReference>
<evidence type="ECO:0000256" key="2">
    <source>
        <dbReference type="ARBA" id="ARBA00004922"/>
    </source>
</evidence>
<keyword evidence="9 13" id="KW-0333">Golgi apparatus</keyword>
<keyword evidence="15" id="KW-1185">Reference proteome</keyword>
<evidence type="ECO:0000256" key="3">
    <source>
        <dbReference type="ARBA" id="ARBA00008661"/>
    </source>
</evidence>
<evidence type="ECO:0000256" key="6">
    <source>
        <dbReference type="ARBA" id="ARBA00022692"/>
    </source>
</evidence>
<dbReference type="FunFam" id="3.90.550.50:FF:000001">
    <property type="entry name" value="Hexosyltransferase"/>
    <property type="match status" value="1"/>
</dbReference>
<keyword evidence="10" id="KW-0443">Lipid metabolism</keyword>
<dbReference type="GO" id="GO:0016758">
    <property type="term" value="F:hexosyltransferase activity"/>
    <property type="evidence" value="ECO:0007669"/>
    <property type="project" value="InterPro"/>
</dbReference>
<dbReference type="PANTHER" id="PTHR11214">
    <property type="entry name" value="BETA-1,3-N-ACETYLGLUCOSAMINYLTRANSFERASE"/>
    <property type="match status" value="1"/>
</dbReference>
<evidence type="ECO:0000256" key="9">
    <source>
        <dbReference type="ARBA" id="ARBA00023034"/>
    </source>
</evidence>
<comment type="similarity">
    <text evidence="3 13">Belongs to the glycosyltransferase 31 family.</text>
</comment>
<evidence type="ECO:0000256" key="1">
    <source>
        <dbReference type="ARBA" id="ARBA00004323"/>
    </source>
</evidence>
<feature type="transmembrane region" description="Helical" evidence="13">
    <location>
        <begin position="20"/>
        <end position="42"/>
    </location>
</feature>
<dbReference type="AlphaFoldDB" id="A0AAV7R1M7"/>
<reference evidence="14" key="1">
    <citation type="journal article" date="2022" name="bioRxiv">
        <title>Sequencing and chromosome-scale assembly of the giantPleurodeles waltlgenome.</title>
        <authorList>
            <person name="Brown T."/>
            <person name="Elewa A."/>
            <person name="Iarovenko S."/>
            <person name="Subramanian E."/>
            <person name="Araus A.J."/>
            <person name="Petzold A."/>
            <person name="Susuki M."/>
            <person name="Suzuki K.-i.T."/>
            <person name="Hayashi T."/>
            <person name="Toyoda A."/>
            <person name="Oliveira C."/>
            <person name="Osipova E."/>
            <person name="Leigh N.D."/>
            <person name="Simon A."/>
            <person name="Yun M.H."/>
        </authorList>
    </citation>
    <scope>NUCLEOTIDE SEQUENCE</scope>
    <source>
        <strain evidence="14">20211129_DDA</strain>
        <tissue evidence="14">Liver</tissue>
    </source>
</reference>
<evidence type="ECO:0000313" key="14">
    <source>
        <dbReference type="EMBL" id="KAJ1146667.1"/>
    </source>
</evidence>
<dbReference type="Proteomes" id="UP001066276">
    <property type="component" value="Chromosome 6"/>
</dbReference>